<dbReference type="RefSeq" id="WP_092077608.1">
    <property type="nucleotide sequence ID" value="NZ_FMZW01000001.1"/>
</dbReference>
<accession>A0A1G6IJD7</accession>
<name>A0A1G6IJD7_9BRAD</name>
<dbReference type="Pfam" id="PF18906">
    <property type="entry name" value="Phage_tube_2"/>
    <property type="match status" value="1"/>
</dbReference>
<dbReference type="AlphaFoldDB" id="A0A1G6IJD7"/>
<protein>
    <submittedName>
        <fullName evidence="1">Uncharacterized protein</fullName>
    </submittedName>
</protein>
<evidence type="ECO:0000313" key="2">
    <source>
        <dbReference type="Proteomes" id="UP000199245"/>
    </source>
</evidence>
<reference evidence="1 2" key="1">
    <citation type="submission" date="2016-10" db="EMBL/GenBank/DDBJ databases">
        <authorList>
            <person name="de Groot N.N."/>
        </authorList>
    </citation>
    <scope>NUCLEOTIDE SEQUENCE [LARGE SCALE GENOMIC DNA]</scope>
    <source>
        <strain evidence="1 2">R5</strain>
    </source>
</reference>
<proteinExistence type="predicted"/>
<gene>
    <name evidence="1" type="ORF">SAMN05216337_1001167</name>
</gene>
<dbReference type="EMBL" id="FMZW01000001">
    <property type="protein sequence ID" value="SDC06574.1"/>
    <property type="molecule type" value="Genomic_DNA"/>
</dbReference>
<organism evidence="1 2">
    <name type="scientific">Bradyrhizobium brasilense</name>
    <dbReference type="NCBI Taxonomy" id="1419277"/>
    <lineage>
        <taxon>Bacteria</taxon>
        <taxon>Pseudomonadati</taxon>
        <taxon>Pseudomonadota</taxon>
        <taxon>Alphaproteobacteria</taxon>
        <taxon>Hyphomicrobiales</taxon>
        <taxon>Nitrobacteraceae</taxon>
        <taxon>Bradyrhizobium</taxon>
    </lineage>
</organism>
<evidence type="ECO:0000313" key="1">
    <source>
        <dbReference type="EMBL" id="SDC06574.1"/>
    </source>
</evidence>
<dbReference type="InterPro" id="IPR044000">
    <property type="entry name" value="Phage_tube_2"/>
</dbReference>
<dbReference type="Proteomes" id="UP000199245">
    <property type="component" value="Unassembled WGS sequence"/>
</dbReference>
<sequence length="417" mass="44022">MSIGEGVQARLAYKKYASGVITSNALAVSATDLVNTGGQVLRRTESTLELKADSYPSAEIREDQQVVDDRQGSVYVDGSVSGEWSPGTYADLIEASFRGTWAAAITASESDFTSAAFDATLGTITFASGDPVAKGYRVGMQFQFSNLATAGNNGVNFTILSFGGTSNRTVTVFPKPITESADTAFNVTSVGKSLILPSRQVDNVNRKFAFEHFHPDLGSGLYKLFTECRMGGFKLNLPATGNCTIENMARGRFMETGAAGAFFTSPTDETGTGIFNAVNGLLRVGGSIVGVVTGLQVNMDRQLTSTAVVGQKFHPEIHVQKANVSGQITAQLTDGTFFDNFKNESEIDLLAQVVTGSAANAAANIIYCPRIKLSSVANPLQGEAAQTITSNFTALRYVGNGAGIPSTTIQIVDTTLS</sequence>